<comment type="subcellular location">
    <subcellularLocation>
        <location evidence="1 7">Cell membrane</location>
        <topology evidence="1 7">Multi-pass membrane protein</topology>
    </subcellularLocation>
</comment>
<evidence type="ECO:0000256" key="6">
    <source>
        <dbReference type="ARBA" id="ARBA00023136"/>
    </source>
</evidence>
<gene>
    <name evidence="9" type="ORF">V3M73_04660</name>
</gene>
<keyword evidence="5 7" id="KW-1133">Transmembrane helix</keyword>
<dbReference type="EMBL" id="JBAGNM010000003">
    <property type="protein sequence ID" value="MEW6954310.1"/>
    <property type="molecule type" value="Genomic_DNA"/>
</dbReference>
<dbReference type="PROSITE" id="PS50928">
    <property type="entry name" value="ABC_TM1"/>
    <property type="match status" value="1"/>
</dbReference>
<dbReference type="InterPro" id="IPR035906">
    <property type="entry name" value="MetI-like_sf"/>
</dbReference>
<dbReference type="Gene3D" id="1.10.3720.10">
    <property type="entry name" value="MetI-like"/>
    <property type="match status" value="1"/>
</dbReference>
<comment type="similarity">
    <text evidence="7">Belongs to the binding-protein-dependent transport system permease family.</text>
</comment>
<comment type="caution">
    <text evidence="9">The sequence shown here is derived from an EMBL/GenBank/DDBJ whole genome shotgun (WGS) entry which is preliminary data.</text>
</comment>
<reference evidence="9 10" key="1">
    <citation type="submission" date="2024-01" db="EMBL/GenBank/DDBJ databases">
        <title>Genomic analysis and antimicrobial resistance profiles of Trueperella pyogenes isolated from domestic and wild animals.</title>
        <authorList>
            <person name="Magossi G."/>
            <person name="Gzyl K.E."/>
            <person name="Holman D.B."/>
            <person name="Amat S."/>
        </authorList>
    </citation>
    <scope>NUCLEOTIDE SEQUENCE [LARGE SCALE GENOMIC DNA]</scope>
    <source>
        <strain evidence="9 10">1494</strain>
    </source>
</reference>
<feature type="domain" description="ABC transmembrane type-1" evidence="8">
    <location>
        <begin position="79"/>
        <end position="295"/>
    </location>
</feature>
<dbReference type="CDD" id="cd06261">
    <property type="entry name" value="TM_PBP2"/>
    <property type="match status" value="1"/>
</dbReference>
<name>A0ABV3NAS6_9ACTO</name>
<sequence>MGVTEMVRIPRYKKKLRGAVPYIYLSPVLVLLVVLMAIPIGMVMWYSFMDNVIMNKNPQFVGFDNYAQVLADPVFLTAVKNSAIFIVASVLAHMSIGLAFAMMLNTSLLPRAALTFFRTLFVLPWLLTVAIIAVLWRLILNPNGVANYLLVSLGVIDANNEWLSDPNTALVALCVINIWAGYPFFMISLLAGLQGIPTQLYEAAEVDGAGAIRKFLSITLPQLRPILISMALLDVIWTSQQFALIWMTTGGGPIDRTEVLPTYTYKLAFSTYQFSLASASAVIILILSMIMAAFYVRHQKASN</sequence>
<dbReference type="Pfam" id="PF00528">
    <property type="entry name" value="BPD_transp_1"/>
    <property type="match status" value="1"/>
</dbReference>
<keyword evidence="4 7" id="KW-0812">Transmembrane</keyword>
<evidence type="ECO:0000313" key="10">
    <source>
        <dbReference type="Proteomes" id="UP001555100"/>
    </source>
</evidence>
<evidence type="ECO:0000256" key="3">
    <source>
        <dbReference type="ARBA" id="ARBA00022475"/>
    </source>
</evidence>
<feature type="transmembrane region" description="Helical" evidence="7">
    <location>
        <begin position="267"/>
        <end position="296"/>
    </location>
</feature>
<dbReference type="PANTHER" id="PTHR43005:SF1">
    <property type="entry name" value="SPERMIDINE_PUTRESCINE TRANSPORT SYSTEM PERMEASE PROTEIN"/>
    <property type="match status" value="1"/>
</dbReference>
<feature type="transmembrane region" description="Helical" evidence="7">
    <location>
        <begin position="169"/>
        <end position="191"/>
    </location>
</feature>
<keyword evidence="6 7" id="KW-0472">Membrane</keyword>
<keyword evidence="3" id="KW-1003">Cell membrane</keyword>
<evidence type="ECO:0000256" key="4">
    <source>
        <dbReference type="ARBA" id="ARBA00022692"/>
    </source>
</evidence>
<protein>
    <submittedName>
        <fullName evidence="9">Sugar ABC transporter permease</fullName>
    </submittedName>
</protein>
<evidence type="ECO:0000256" key="5">
    <source>
        <dbReference type="ARBA" id="ARBA00022989"/>
    </source>
</evidence>
<evidence type="ECO:0000313" key="9">
    <source>
        <dbReference type="EMBL" id="MEW6954310.1"/>
    </source>
</evidence>
<dbReference type="Proteomes" id="UP001555100">
    <property type="component" value="Unassembled WGS sequence"/>
</dbReference>
<keyword evidence="2 7" id="KW-0813">Transport</keyword>
<accession>A0ABV3NAS6</accession>
<dbReference type="PANTHER" id="PTHR43005">
    <property type="entry name" value="BLR7065 PROTEIN"/>
    <property type="match status" value="1"/>
</dbReference>
<feature type="transmembrane region" description="Helical" evidence="7">
    <location>
        <begin position="116"/>
        <end position="139"/>
    </location>
</feature>
<evidence type="ECO:0000256" key="7">
    <source>
        <dbReference type="RuleBase" id="RU363032"/>
    </source>
</evidence>
<keyword evidence="10" id="KW-1185">Reference proteome</keyword>
<dbReference type="InterPro" id="IPR000515">
    <property type="entry name" value="MetI-like"/>
</dbReference>
<feature type="transmembrane region" description="Helical" evidence="7">
    <location>
        <begin position="83"/>
        <end position="104"/>
    </location>
</feature>
<feature type="transmembrane region" description="Helical" evidence="7">
    <location>
        <begin position="21"/>
        <end position="48"/>
    </location>
</feature>
<evidence type="ECO:0000259" key="8">
    <source>
        <dbReference type="PROSITE" id="PS50928"/>
    </source>
</evidence>
<evidence type="ECO:0000256" key="1">
    <source>
        <dbReference type="ARBA" id="ARBA00004651"/>
    </source>
</evidence>
<organism evidence="9 10">
    <name type="scientific">Trueperella pyogenes</name>
    <dbReference type="NCBI Taxonomy" id="1661"/>
    <lineage>
        <taxon>Bacteria</taxon>
        <taxon>Bacillati</taxon>
        <taxon>Actinomycetota</taxon>
        <taxon>Actinomycetes</taxon>
        <taxon>Actinomycetales</taxon>
        <taxon>Actinomycetaceae</taxon>
        <taxon>Trueperella</taxon>
    </lineage>
</organism>
<proteinExistence type="inferred from homology"/>
<evidence type="ECO:0000256" key="2">
    <source>
        <dbReference type="ARBA" id="ARBA00022448"/>
    </source>
</evidence>
<dbReference type="RefSeq" id="WP_234409297.1">
    <property type="nucleotide sequence ID" value="NZ_CP028833.1"/>
</dbReference>
<dbReference type="SUPFAM" id="SSF161098">
    <property type="entry name" value="MetI-like"/>
    <property type="match status" value="1"/>
</dbReference>